<reference evidence="4 5" key="1">
    <citation type="submission" date="2019-12" db="EMBL/GenBank/DDBJ databases">
        <authorList>
            <person name="Li M."/>
        </authorList>
    </citation>
    <scope>NUCLEOTIDE SEQUENCE [LARGE SCALE GENOMIC DNA]</scope>
    <source>
        <strain evidence="4 5">GBMRC 2046</strain>
    </source>
</reference>
<name>A0A7X3S7P2_9HYPH</name>
<protein>
    <submittedName>
        <fullName evidence="4">SH3 domain-containing protein</fullName>
    </submittedName>
</protein>
<dbReference type="PANTHER" id="PTHR34408:SF1">
    <property type="entry name" value="GLYCOSYL HYDROLASE FAMILY 19 DOMAIN-CONTAINING PROTEIN HI_1415"/>
    <property type="match status" value="1"/>
</dbReference>
<feature type="compositionally biased region" description="Pro residues" evidence="1">
    <location>
        <begin position="131"/>
        <end position="216"/>
    </location>
</feature>
<dbReference type="SMART" id="SM00287">
    <property type="entry name" value="SH3b"/>
    <property type="match status" value="1"/>
</dbReference>
<evidence type="ECO:0000313" key="4">
    <source>
        <dbReference type="EMBL" id="MXN64967.1"/>
    </source>
</evidence>
<feature type="signal peptide" evidence="2">
    <location>
        <begin position="1"/>
        <end position="31"/>
    </location>
</feature>
<evidence type="ECO:0000259" key="3">
    <source>
        <dbReference type="PROSITE" id="PS51781"/>
    </source>
</evidence>
<accession>A0A7X3S7P2</accession>
<feature type="region of interest" description="Disordered" evidence="1">
    <location>
        <begin position="131"/>
        <end position="244"/>
    </location>
</feature>
<dbReference type="PANTHER" id="PTHR34408">
    <property type="entry name" value="FAMILY PROTEIN, PUTATIVE-RELATED"/>
    <property type="match status" value="1"/>
</dbReference>
<keyword evidence="5" id="KW-1185">Reference proteome</keyword>
<evidence type="ECO:0000256" key="2">
    <source>
        <dbReference type="SAM" id="SignalP"/>
    </source>
</evidence>
<dbReference type="Pfam" id="PF08239">
    <property type="entry name" value="SH3_3"/>
    <property type="match status" value="1"/>
</dbReference>
<sequence>MFQDTWWRHPFAHVKLLIAALLLMISMPSLAAELATASTSVNLRAGPGTNYEVLATVPAGASVTVYSCNSGYSWCDIDYAGQRGYVAGKYLNYAVQGTYYGRALPAIGLTLGLPLFWDSYPVYRPIYRPRPPIYRPPNRPPGWRPPGQRPPGWRPPGQRPPGWRPPGQRPPGARPPNRPRPPIARPPGQRPPGARPPGRPRPPSARPPGQRPPNFRPPGGGRPGARPGGGRPRPSGGRGGGRRR</sequence>
<feature type="compositionally biased region" description="Gly residues" evidence="1">
    <location>
        <begin position="218"/>
        <end position="244"/>
    </location>
</feature>
<dbReference type="AlphaFoldDB" id="A0A7X3S7P2"/>
<evidence type="ECO:0000313" key="5">
    <source>
        <dbReference type="Proteomes" id="UP000433101"/>
    </source>
</evidence>
<evidence type="ECO:0000256" key="1">
    <source>
        <dbReference type="SAM" id="MobiDB-lite"/>
    </source>
</evidence>
<dbReference type="PROSITE" id="PS51781">
    <property type="entry name" value="SH3B"/>
    <property type="match status" value="1"/>
</dbReference>
<organism evidence="4 5">
    <name type="scientific">Stappia sediminis</name>
    <dbReference type="NCBI Taxonomy" id="2692190"/>
    <lineage>
        <taxon>Bacteria</taxon>
        <taxon>Pseudomonadati</taxon>
        <taxon>Pseudomonadota</taxon>
        <taxon>Alphaproteobacteria</taxon>
        <taxon>Hyphomicrobiales</taxon>
        <taxon>Stappiaceae</taxon>
        <taxon>Stappia</taxon>
    </lineage>
</organism>
<proteinExistence type="predicted"/>
<keyword evidence="2" id="KW-0732">Signal</keyword>
<dbReference type="Gene3D" id="2.30.30.40">
    <property type="entry name" value="SH3 Domains"/>
    <property type="match status" value="1"/>
</dbReference>
<dbReference type="PRINTS" id="PR01217">
    <property type="entry name" value="PRICHEXTENSN"/>
</dbReference>
<dbReference type="InterPro" id="IPR052354">
    <property type="entry name" value="Cell_Wall_Dynamics_Protein"/>
</dbReference>
<dbReference type="EMBL" id="WUMV01000003">
    <property type="protein sequence ID" value="MXN64967.1"/>
    <property type="molecule type" value="Genomic_DNA"/>
</dbReference>
<feature type="domain" description="SH3b" evidence="3">
    <location>
        <begin position="32"/>
        <end position="95"/>
    </location>
</feature>
<gene>
    <name evidence="4" type="ORF">GR183_08615</name>
</gene>
<dbReference type="Proteomes" id="UP000433101">
    <property type="component" value="Unassembled WGS sequence"/>
</dbReference>
<comment type="caution">
    <text evidence="4">The sequence shown here is derived from an EMBL/GenBank/DDBJ whole genome shotgun (WGS) entry which is preliminary data.</text>
</comment>
<dbReference type="InterPro" id="IPR003646">
    <property type="entry name" value="SH3-like_bac-type"/>
</dbReference>
<feature type="chain" id="PRO_5030860030" evidence="2">
    <location>
        <begin position="32"/>
        <end position="244"/>
    </location>
</feature>